<dbReference type="VEuPathDB" id="MicrosporidiaDB:THOM_3066"/>
<dbReference type="HOGENOM" id="CLU_2074785_0_0_1"/>
<keyword evidence="2" id="KW-1185">Reference proteome</keyword>
<proteinExistence type="predicted"/>
<dbReference type="AlphaFoldDB" id="L7JTD2"/>
<evidence type="ECO:0000313" key="1">
    <source>
        <dbReference type="EMBL" id="ELQ74022.1"/>
    </source>
</evidence>
<evidence type="ECO:0000313" key="2">
    <source>
        <dbReference type="Proteomes" id="UP000011185"/>
    </source>
</evidence>
<dbReference type="Proteomes" id="UP000011185">
    <property type="component" value="Unassembled WGS sequence"/>
</dbReference>
<name>L7JTD2_TRAHO</name>
<organism evidence="1 2">
    <name type="scientific">Trachipleistophora hominis</name>
    <name type="common">Microsporidian parasite</name>
    <dbReference type="NCBI Taxonomy" id="72359"/>
    <lineage>
        <taxon>Eukaryota</taxon>
        <taxon>Fungi</taxon>
        <taxon>Fungi incertae sedis</taxon>
        <taxon>Microsporidia</taxon>
        <taxon>Pleistophoridae</taxon>
        <taxon>Trachipleistophora</taxon>
    </lineage>
</organism>
<gene>
    <name evidence="1" type="ORF">THOM_3066</name>
</gene>
<dbReference type="InParanoid" id="L7JTD2"/>
<dbReference type="EMBL" id="JH994085">
    <property type="protein sequence ID" value="ELQ74022.1"/>
    <property type="molecule type" value="Genomic_DNA"/>
</dbReference>
<protein>
    <submittedName>
        <fullName evidence="1">Uncharacterized protein</fullName>
    </submittedName>
</protein>
<accession>L7JTD2</accession>
<sequence length="118" mass="13745">MPSMNELILTNLFCDKNIIVNRLGNVNFLEITFSKDQNVNALNFDGYLLNKLCEENLLLNNLQGAMCEIVLFKDYCDQIKTAMHKIVQNFIDAFYQNKLISQIFGFTFEEVRTNTYDI</sequence>
<reference evidence="1 2" key="1">
    <citation type="journal article" date="2012" name="PLoS Pathog.">
        <title>The genome of the obligate intracellular parasite Trachipleistophora hominis: new insights into microsporidian genome dynamics and reductive evolution.</title>
        <authorList>
            <person name="Heinz E."/>
            <person name="Williams T.A."/>
            <person name="Nakjang S."/>
            <person name="Noel C.J."/>
            <person name="Swan D.C."/>
            <person name="Goldberg A.V."/>
            <person name="Harris S.R."/>
            <person name="Weinmaier T."/>
            <person name="Markert S."/>
            <person name="Becher D."/>
            <person name="Bernhardt J."/>
            <person name="Dagan T."/>
            <person name="Hacker C."/>
            <person name="Lucocq J.M."/>
            <person name="Schweder T."/>
            <person name="Rattei T."/>
            <person name="Hall N."/>
            <person name="Hirt R.P."/>
            <person name="Embley T.M."/>
        </authorList>
    </citation>
    <scope>NUCLEOTIDE SEQUENCE [LARGE SCALE GENOMIC DNA]</scope>
</reference>